<dbReference type="PANTHER" id="PTHR43303:SF4">
    <property type="entry name" value="NADPH DEHYDROGENASE C23G7.10C-RELATED"/>
    <property type="match status" value="1"/>
</dbReference>
<dbReference type="InterPro" id="IPR013785">
    <property type="entry name" value="Aldolase_TIM"/>
</dbReference>
<keyword evidence="9" id="KW-1185">Reference proteome</keyword>
<dbReference type="InterPro" id="IPR001155">
    <property type="entry name" value="OxRdtase_FMN_N"/>
</dbReference>
<dbReference type="GO" id="GO:0010181">
    <property type="term" value="F:FMN binding"/>
    <property type="evidence" value="ECO:0007669"/>
    <property type="project" value="InterPro"/>
</dbReference>
<keyword evidence="2" id="KW-0285">Flavoprotein</keyword>
<gene>
    <name evidence="8" type="ORF">F6S87_07220</name>
</gene>
<organism evidence="8 9">
    <name type="scientific">Bifidobacterium choloepi</name>
    <dbReference type="NCBI Taxonomy" id="2614131"/>
    <lineage>
        <taxon>Bacteria</taxon>
        <taxon>Bacillati</taxon>
        <taxon>Actinomycetota</taxon>
        <taxon>Actinomycetes</taxon>
        <taxon>Bifidobacteriales</taxon>
        <taxon>Bifidobacteriaceae</taxon>
        <taxon>Bifidobacterium</taxon>
    </lineage>
</organism>
<dbReference type="InterPro" id="IPR044152">
    <property type="entry name" value="YqjM-like"/>
</dbReference>
<evidence type="ECO:0000259" key="7">
    <source>
        <dbReference type="Pfam" id="PF00724"/>
    </source>
</evidence>
<evidence type="ECO:0000256" key="5">
    <source>
        <dbReference type="ARBA" id="ARBA00023002"/>
    </source>
</evidence>
<dbReference type="SUPFAM" id="SSF51395">
    <property type="entry name" value="FMN-linked oxidoreductases"/>
    <property type="match status" value="1"/>
</dbReference>
<evidence type="ECO:0000256" key="2">
    <source>
        <dbReference type="ARBA" id="ARBA00022630"/>
    </source>
</evidence>
<sequence>MAKNAKKATTSPKNGKPAGDDTLPKKPKKSKKERKLIDRQLEDIAGHKAPAAERRRAKARRKSAELKTLDKSVGDVLLARDYAFGDKLLRNRLVLPPMCMYSVYAQDGRPTNFHYQHYVSRANGGFGMVIVESTAVVPEGRISPCDLGLWDDAQVDAYRWIVDGIKEAGAVPAIQLSHAGRKASSGCPHLGIPAHEYVPKERGGWDIVGPSPIAFSRDMPVPRELTVPEIHDIVARFRDAARRAVEAGFESIQVHAAHGYLLSEFLDPLVNRRTDEYGGSFENRCRLTLEVVDAVRSVMPDGMPLMVRVSATDWSETTAGWKAISKKLREESSNDSSGDVKHENKAVKHGHGKHVDEARARESYNIAVEQAMAAGEAAADDVYGWDCDQTVRLAKLLKEHGVDLIDVSTGGLIDDVTMPIGPNYQVPYSERIHREADIPTTAVGLITKPKQAEKLLEHDDCTLVEIGRAALREPYWPLRAFHKLGLPNDAMPYPTQYLRGAYPNPATGGSGQGQH</sequence>
<dbReference type="GO" id="GO:0003959">
    <property type="term" value="F:NADPH dehydrogenase activity"/>
    <property type="evidence" value="ECO:0007669"/>
    <property type="project" value="InterPro"/>
</dbReference>
<dbReference type="Pfam" id="PF00724">
    <property type="entry name" value="Oxidored_FMN"/>
    <property type="match status" value="2"/>
</dbReference>
<comment type="cofactor">
    <cofactor evidence="1">
        <name>FMN</name>
        <dbReference type="ChEBI" id="CHEBI:58210"/>
    </cofactor>
</comment>
<feature type="region of interest" description="Disordered" evidence="6">
    <location>
        <begin position="1"/>
        <end position="63"/>
    </location>
</feature>
<name>A0A6I5N2H9_9BIFI</name>
<dbReference type="Gene3D" id="3.20.20.70">
    <property type="entry name" value="Aldolase class I"/>
    <property type="match status" value="1"/>
</dbReference>
<feature type="domain" description="NADH:flavin oxidoreductase/NADH oxidase N-terminal" evidence="7">
    <location>
        <begin position="84"/>
        <end position="369"/>
    </location>
</feature>
<proteinExistence type="predicted"/>
<evidence type="ECO:0000256" key="3">
    <source>
        <dbReference type="ARBA" id="ARBA00022643"/>
    </source>
</evidence>
<protein>
    <submittedName>
        <fullName evidence="8">NADH:flavin oxidoreductase/NADH oxidase</fullName>
    </submittedName>
</protein>
<evidence type="ECO:0000256" key="4">
    <source>
        <dbReference type="ARBA" id="ARBA00022857"/>
    </source>
</evidence>
<feature type="compositionally biased region" description="Basic and acidic residues" evidence="6">
    <location>
        <begin position="35"/>
        <end position="54"/>
    </location>
</feature>
<dbReference type="CDD" id="cd02932">
    <property type="entry name" value="OYE_YqiM_FMN"/>
    <property type="match status" value="1"/>
</dbReference>
<dbReference type="EMBL" id="VYSG01000003">
    <property type="protein sequence ID" value="NEG70385.1"/>
    <property type="molecule type" value="Genomic_DNA"/>
</dbReference>
<evidence type="ECO:0000256" key="1">
    <source>
        <dbReference type="ARBA" id="ARBA00001917"/>
    </source>
</evidence>
<comment type="caution">
    <text evidence="8">The sequence shown here is derived from an EMBL/GenBank/DDBJ whole genome shotgun (WGS) entry which is preliminary data.</text>
</comment>
<feature type="compositionally biased region" description="Basic residues" evidence="6">
    <location>
        <begin position="25"/>
        <end position="34"/>
    </location>
</feature>
<reference evidence="8 9" key="1">
    <citation type="submission" date="2019-09" db="EMBL/GenBank/DDBJ databases">
        <title>Phylogenetic characterization of a novel taxon of the genus Bifidobacterium: Bifidobacterium choloepi sp. nov.</title>
        <authorList>
            <person name="Modesto M."/>
            <person name="Satti M."/>
        </authorList>
    </citation>
    <scope>NUCLEOTIDE SEQUENCE [LARGE SCALE GENOMIC DNA]</scope>
    <source>
        <strain evidence="8 9">BRDM6</strain>
    </source>
</reference>
<evidence type="ECO:0000313" key="8">
    <source>
        <dbReference type="EMBL" id="NEG70385.1"/>
    </source>
</evidence>
<keyword evidence="5" id="KW-0560">Oxidoreductase</keyword>
<feature type="domain" description="NADH:flavin oxidoreductase/NADH oxidase N-terminal" evidence="7">
    <location>
        <begin position="391"/>
        <end position="483"/>
    </location>
</feature>
<dbReference type="Proteomes" id="UP000469292">
    <property type="component" value="Unassembled WGS sequence"/>
</dbReference>
<dbReference type="PANTHER" id="PTHR43303">
    <property type="entry name" value="NADPH DEHYDROGENASE C23G7.10C-RELATED"/>
    <property type="match status" value="1"/>
</dbReference>
<evidence type="ECO:0000313" key="9">
    <source>
        <dbReference type="Proteomes" id="UP000469292"/>
    </source>
</evidence>
<keyword evidence="3" id="KW-0288">FMN</keyword>
<accession>A0A6I5N2H9</accession>
<feature type="compositionally biased region" description="Basic and acidic residues" evidence="6">
    <location>
        <begin position="329"/>
        <end position="346"/>
    </location>
</feature>
<feature type="region of interest" description="Disordered" evidence="6">
    <location>
        <begin position="329"/>
        <end position="355"/>
    </location>
</feature>
<evidence type="ECO:0000256" key="6">
    <source>
        <dbReference type="SAM" id="MobiDB-lite"/>
    </source>
</evidence>
<keyword evidence="4" id="KW-0521">NADP</keyword>
<dbReference type="AlphaFoldDB" id="A0A6I5N2H9"/>
<dbReference type="GO" id="GO:0050661">
    <property type="term" value="F:NADP binding"/>
    <property type="evidence" value="ECO:0007669"/>
    <property type="project" value="InterPro"/>
</dbReference>